<dbReference type="OrthoDB" id="331544at2759"/>
<comment type="catalytic activity">
    <reaction evidence="16">
        <text>UDP-alpha-D-glucuronate + H(+) = UDP-alpha-D-xylose + CO2</text>
        <dbReference type="Rhea" id="RHEA:23916"/>
        <dbReference type="ChEBI" id="CHEBI:15378"/>
        <dbReference type="ChEBI" id="CHEBI:16526"/>
        <dbReference type="ChEBI" id="CHEBI:57632"/>
        <dbReference type="ChEBI" id="CHEBI:58052"/>
        <dbReference type="EC" id="4.1.1.35"/>
    </reaction>
</comment>
<evidence type="ECO:0000259" key="18">
    <source>
        <dbReference type="Pfam" id="PF16363"/>
    </source>
</evidence>
<accession>A0A9Q5I0Q9</accession>
<evidence type="ECO:0000256" key="5">
    <source>
        <dbReference type="ARBA" id="ARBA00007505"/>
    </source>
</evidence>
<comment type="similarity">
    <text evidence="5">Belongs to the NAD(P)-dependent epimerase/dehydratase family. UDP-glucuronic acid decarboxylase subfamily.</text>
</comment>
<keyword evidence="20" id="KW-1185">Reference proteome</keyword>
<evidence type="ECO:0000256" key="13">
    <source>
        <dbReference type="ARBA" id="ARBA00023034"/>
    </source>
</evidence>
<comment type="subcellular location">
    <subcellularLocation>
        <location evidence="3">Cytoplasm</location>
    </subcellularLocation>
    <subcellularLocation>
        <location evidence="2">Golgi apparatus</location>
        <location evidence="2">Golgi stack membrane</location>
        <topology evidence="2">Single-pass type II membrane protein</topology>
    </subcellularLocation>
</comment>
<comment type="cofactor">
    <cofactor evidence="1">
        <name>NAD(+)</name>
        <dbReference type="ChEBI" id="CHEBI:57540"/>
    </cofactor>
</comment>
<feature type="domain" description="NAD(P)-binding" evidence="18">
    <location>
        <begin position="130"/>
        <end position="436"/>
    </location>
</feature>
<dbReference type="EC" id="4.1.1.35" evidence="6"/>
<keyword evidence="12" id="KW-0520">NAD</keyword>
<evidence type="ECO:0000256" key="4">
    <source>
        <dbReference type="ARBA" id="ARBA00005100"/>
    </source>
</evidence>
<dbReference type="Gene3D" id="3.40.50.720">
    <property type="entry name" value="NAD(P)-binding Rossmann-like Domain"/>
    <property type="match status" value="1"/>
</dbReference>
<evidence type="ECO:0000256" key="6">
    <source>
        <dbReference type="ARBA" id="ARBA00012290"/>
    </source>
</evidence>
<dbReference type="AlphaFoldDB" id="A0A9Q5I0Q9"/>
<proteinExistence type="inferred from homology"/>
<organism evidence="19 20">
    <name type="scientific">Sanghuangporus baumii</name>
    <name type="common">Phellinus baumii</name>
    <dbReference type="NCBI Taxonomy" id="108892"/>
    <lineage>
        <taxon>Eukaryota</taxon>
        <taxon>Fungi</taxon>
        <taxon>Dikarya</taxon>
        <taxon>Basidiomycota</taxon>
        <taxon>Agaricomycotina</taxon>
        <taxon>Agaricomycetes</taxon>
        <taxon>Hymenochaetales</taxon>
        <taxon>Hymenochaetaceae</taxon>
        <taxon>Sanghuangporus</taxon>
    </lineage>
</organism>
<keyword evidence="10" id="KW-0735">Signal-anchor</keyword>
<keyword evidence="14" id="KW-0472">Membrane</keyword>
<evidence type="ECO:0000256" key="2">
    <source>
        <dbReference type="ARBA" id="ARBA00004447"/>
    </source>
</evidence>
<feature type="region of interest" description="Disordered" evidence="17">
    <location>
        <begin position="391"/>
        <end position="416"/>
    </location>
</feature>
<keyword evidence="7" id="KW-0963">Cytoplasm</keyword>
<dbReference type="CDD" id="cd05230">
    <property type="entry name" value="UGD_SDR_e"/>
    <property type="match status" value="1"/>
</dbReference>
<dbReference type="Pfam" id="PF16363">
    <property type="entry name" value="GDP_Man_Dehyd"/>
    <property type="match status" value="1"/>
</dbReference>
<evidence type="ECO:0000256" key="17">
    <source>
        <dbReference type="SAM" id="MobiDB-lite"/>
    </source>
</evidence>
<dbReference type="GO" id="GO:0032580">
    <property type="term" value="C:Golgi cisterna membrane"/>
    <property type="evidence" value="ECO:0007669"/>
    <property type="project" value="UniProtKB-SubCell"/>
</dbReference>
<dbReference type="PANTHER" id="PTHR43078">
    <property type="entry name" value="UDP-GLUCURONIC ACID DECARBOXYLASE-RELATED"/>
    <property type="match status" value="1"/>
</dbReference>
<dbReference type="SUPFAM" id="SSF51735">
    <property type="entry name" value="NAD(P)-binding Rossmann-fold domains"/>
    <property type="match status" value="1"/>
</dbReference>
<protein>
    <recommendedName>
        <fullName evidence="6">UDP-glucuronate decarboxylase</fullName>
        <ecNumber evidence="6">4.1.1.35</ecNumber>
    </recommendedName>
</protein>
<evidence type="ECO:0000313" key="19">
    <source>
        <dbReference type="EMBL" id="OCB89548.1"/>
    </source>
</evidence>
<keyword evidence="13" id="KW-0333">Golgi apparatus</keyword>
<dbReference type="GO" id="GO:0042732">
    <property type="term" value="P:D-xylose metabolic process"/>
    <property type="evidence" value="ECO:0007669"/>
    <property type="project" value="InterPro"/>
</dbReference>
<dbReference type="FunFam" id="3.40.50.720:FF:000150">
    <property type="entry name" value="UDP-glucuronic acid decarboxylase 6"/>
    <property type="match status" value="1"/>
</dbReference>
<reference evidence="19" key="1">
    <citation type="submission" date="2016-06" db="EMBL/GenBank/DDBJ databases">
        <title>Draft Genome sequence of the fungus Inonotus baumii.</title>
        <authorList>
            <person name="Zhu H."/>
            <person name="Lin W."/>
        </authorList>
    </citation>
    <scope>NUCLEOTIDE SEQUENCE</scope>
    <source>
        <strain evidence="19">821</strain>
    </source>
</reference>
<dbReference type="GO" id="GO:0070403">
    <property type="term" value="F:NAD+ binding"/>
    <property type="evidence" value="ECO:0007669"/>
    <property type="project" value="InterPro"/>
</dbReference>
<evidence type="ECO:0000313" key="20">
    <source>
        <dbReference type="Proteomes" id="UP000757232"/>
    </source>
</evidence>
<evidence type="ECO:0000256" key="9">
    <source>
        <dbReference type="ARBA" id="ARBA00022793"/>
    </source>
</evidence>
<dbReference type="PANTHER" id="PTHR43078:SF6">
    <property type="entry name" value="UDP-GLUCURONIC ACID DECARBOXYLASE 1"/>
    <property type="match status" value="1"/>
</dbReference>
<keyword evidence="8" id="KW-0812">Transmembrane</keyword>
<comment type="caution">
    <text evidence="19">The sequence shown here is derived from an EMBL/GenBank/DDBJ whole genome shotgun (WGS) entry which is preliminary data.</text>
</comment>
<evidence type="ECO:0000256" key="15">
    <source>
        <dbReference type="ARBA" id="ARBA00023239"/>
    </source>
</evidence>
<dbReference type="InterPro" id="IPR036291">
    <property type="entry name" value="NAD(P)-bd_dom_sf"/>
</dbReference>
<evidence type="ECO:0000256" key="14">
    <source>
        <dbReference type="ARBA" id="ARBA00023136"/>
    </source>
</evidence>
<comment type="pathway">
    <text evidence="4">Nucleotide-sugar biosynthesis; UDP-alpha-D-xylose biosynthesis; UDP-alpha-D-xylose from UDP-alpha-D-glucuronate: step 1/1.</text>
</comment>
<evidence type="ECO:0000256" key="1">
    <source>
        <dbReference type="ARBA" id="ARBA00001911"/>
    </source>
</evidence>
<dbReference type="GO" id="GO:0048040">
    <property type="term" value="F:UDP-glucuronate decarboxylase activity"/>
    <property type="evidence" value="ECO:0007669"/>
    <property type="project" value="UniProtKB-EC"/>
</dbReference>
<dbReference type="EMBL" id="LNZH02000153">
    <property type="protein sequence ID" value="OCB89548.1"/>
    <property type="molecule type" value="Genomic_DNA"/>
</dbReference>
<keyword evidence="9" id="KW-0210">Decarboxylase</keyword>
<evidence type="ECO:0000256" key="16">
    <source>
        <dbReference type="ARBA" id="ARBA00051601"/>
    </source>
</evidence>
<keyword evidence="11" id="KW-1133">Transmembrane helix</keyword>
<evidence type="ECO:0000256" key="7">
    <source>
        <dbReference type="ARBA" id="ARBA00022490"/>
    </source>
</evidence>
<evidence type="ECO:0000256" key="11">
    <source>
        <dbReference type="ARBA" id="ARBA00022989"/>
    </source>
</evidence>
<evidence type="ECO:0000256" key="8">
    <source>
        <dbReference type="ARBA" id="ARBA00022692"/>
    </source>
</evidence>
<dbReference type="InterPro" id="IPR044516">
    <property type="entry name" value="UXS-like"/>
</dbReference>
<keyword evidence="15" id="KW-0456">Lyase</keyword>
<dbReference type="Proteomes" id="UP000757232">
    <property type="component" value="Unassembled WGS sequence"/>
</dbReference>
<sequence length="449" mass="50651">MAATSKYPTNRNLFTPQTTTLDKEGNEISTVGFTRFGFNCEVPLSALRALYLRPHYVNTTHTKPTSNGSSDVEQEIVKVDDDHGWFTGGDVDMYQSKSIFHPDTHSISYTTLSRFPPVKLLPPSKRKRVLVTGGAGFVGSHLVDRLMLLGHEVTVLDNFFTGSRTNVSHWVGHPNFELVRHDVVEPFMIECDQIYHLACPASPPHYQSNPVKTIKTSFLGTLNMLGLAKRTKARFLISSTSEVYGDPEVHPQPETYWGNVNPIGVRACYDEGKRVAETLTYGFHHQDGVDVRVARIFNTYGPRMNPSDGRVVSNFIVQALRGEDLTLYGGGKQTRSFQYIHDLIDGLIACMNSDFIEPINLGNNEEFTIEEFADVVRDVVEKVQKEDGVENAKRVGVKDMNMPKDDPQQRKPDTTRAKEVLDWQPRWTVRMGLEEMVRYYKAKMAEGSL</sequence>
<evidence type="ECO:0000256" key="10">
    <source>
        <dbReference type="ARBA" id="ARBA00022968"/>
    </source>
</evidence>
<name>A0A9Q5I0Q9_SANBA</name>
<gene>
    <name evidence="19" type="ORF">A7U60_g3240</name>
</gene>
<dbReference type="InterPro" id="IPR016040">
    <property type="entry name" value="NAD(P)-bd_dom"/>
</dbReference>
<evidence type="ECO:0000256" key="12">
    <source>
        <dbReference type="ARBA" id="ARBA00023027"/>
    </source>
</evidence>
<evidence type="ECO:0000256" key="3">
    <source>
        <dbReference type="ARBA" id="ARBA00004496"/>
    </source>
</evidence>